<accession>A0A1H1ZVZ8</accession>
<dbReference type="Proteomes" id="UP000199679">
    <property type="component" value="Chromosome I"/>
</dbReference>
<evidence type="ECO:0000313" key="3">
    <source>
        <dbReference type="Proteomes" id="UP000199679"/>
    </source>
</evidence>
<dbReference type="OrthoDB" id="9794725at2"/>
<dbReference type="InterPro" id="IPR006311">
    <property type="entry name" value="TAT_signal"/>
</dbReference>
<evidence type="ECO:0000313" key="2">
    <source>
        <dbReference type="EMBL" id="SDT37747.1"/>
    </source>
</evidence>
<organism evidence="2 3">
    <name type="scientific">Mucilaginibacter mallensis</name>
    <dbReference type="NCBI Taxonomy" id="652787"/>
    <lineage>
        <taxon>Bacteria</taxon>
        <taxon>Pseudomonadati</taxon>
        <taxon>Bacteroidota</taxon>
        <taxon>Sphingobacteriia</taxon>
        <taxon>Sphingobacteriales</taxon>
        <taxon>Sphingobacteriaceae</taxon>
        <taxon>Mucilaginibacter</taxon>
    </lineage>
</organism>
<protein>
    <submittedName>
        <fullName evidence="2">Lysophospholipase L1</fullName>
    </submittedName>
</protein>
<dbReference type="PANTHER" id="PTHR30383:SF5">
    <property type="entry name" value="SGNH HYDROLASE-TYPE ESTERASE DOMAIN-CONTAINING PROTEIN"/>
    <property type="match status" value="1"/>
</dbReference>
<proteinExistence type="predicted"/>
<dbReference type="PROSITE" id="PS51318">
    <property type="entry name" value="TAT"/>
    <property type="match status" value="1"/>
</dbReference>
<dbReference type="InterPro" id="IPR013830">
    <property type="entry name" value="SGNH_hydro"/>
</dbReference>
<dbReference type="InterPro" id="IPR051532">
    <property type="entry name" value="Ester_Hydrolysis_Enzymes"/>
</dbReference>
<dbReference type="RefSeq" id="WP_091375133.1">
    <property type="nucleotide sequence ID" value="NZ_LT629740.1"/>
</dbReference>
<dbReference type="GO" id="GO:0004622">
    <property type="term" value="F:phosphatidylcholine lysophospholipase activity"/>
    <property type="evidence" value="ECO:0007669"/>
    <property type="project" value="TreeGrafter"/>
</dbReference>
<evidence type="ECO:0000259" key="1">
    <source>
        <dbReference type="Pfam" id="PF13472"/>
    </source>
</evidence>
<feature type="domain" description="SGNH hydrolase-type esterase" evidence="1">
    <location>
        <begin position="55"/>
        <end position="243"/>
    </location>
</feature>
<sequence>MSKLIPSNRRTFVRDAAVGTIAALAVPGIISSAFASAPKTKKVTLADNDVVLFQGDSITEWGRDKTKSTANDFGALGSGYVLLTATVLLRDYAAKNLQIHNTGISGNKVYQLADRWDTDTLALKPNVLSIMVGVNDYWHTLSGNYKGTIETYRTDYKKLLDRTKQALPDVKLIIGEPFALKDVKAVDASWYPAFDTYRQAAQDVADEFGAVFVPYQKVMDEAVKVAPAKYWSLDGVHPSPAGASLMAEAWLKAVKG</sequence>
<dbReference type="InterPro" id="IPR036514">
    <property type="entry name" value="SGNH_hydro_sf"/>
</dbReference>
<dbReference type="CDD" id="cd01834">
    <property type="entry name" value="SGNH_hydrolase_like_2"/>
    <property type="match status" value="1"/>
</dbReference>
<dbReference type="AlphaFoldDB" id="A0A1H1ZVZ8"/>
<reference evidence="2 3" key="1">
    <citation type="submission" date="2016-10" db="EMBL/GenBank/DDBJ databases">
        <authorList>
            <person name="de Groot N.N."/>
        </authorList>
    </citation>
    <scope>NUCLEOTIDE SEQUENCE [LARGE SCALE GENOMIC DNA]</scope>
    <source>
        <strain evidence="2 3">MP1X4</strain>
    </source>
</reference>
<dbReference type="SUPFAM" id="SSF52266">
    <property type="entry name" value="SGNH hydrolase"/>
    <property type="match status" value="1"/>
</dbReference>
<gene>
    <name evidence="2" type="ORF">SAMN05216490_3267</name>
</gene>
<dbReference type="PANTHER" id="PTHR30383">
    <property type="entry name" value="THIOESTERASE 1/PROTEASE 1/LYSOPHOSPHOLIPASE L1"/>
    <property type="match status" value="1"/>
</dbReference>
<dbReference type="Pfam" id="PF13472">
    <property type="entry name" value="Lipase_GDSL_2"/>
    <property type="match status" value="1"/>
</dbReference>
<keyword evidence="3" id="KW-1185">Reference proteome</keyword>
<dbReference type="Gene3D" id="3.40.50.1110">
    <property type="entry name" value="SGNH hydrolase"/>
    <property type="match status" value="1"/>
</dbReference>
<name>A0A1H1ZVZ8_MUCMA</name>
<dbReference type="EMBL" id="LT629740">
    <property type="protein sequence ID" value="SDT37747.1"/>
    <property type="molecule type" value="Genomic_DNA"/>
</dbReference>
<dbReference type="STRING" id="652787.SAMN05216490_3267"/>